<dbReference type="InterPro" id="IPR050987">
    <property type="entry name" value="AtrR-like"/>
</dbReference>
<evidence type="ECO:0000256" key="1">
    <source>
        <dbReference type="ARBA" id="ARBA00004123"/>
    </source>
</evidence>
<feature type="domain" description="Zn(2)-C6 fungal-type" evidence="7">
    <location>
        <begin position="19"/>
        <end position="48"/>
    </location>
</feature>
<evidence type="ECO:0000256" key="2">
    <source>
        <dbReference type="ARBA" id="ARBA00022723"/>
    </source>
</evidence>
<evidence type="ECO:0000256" key="3">
    <source>
        <dbReference type="ARBA" id="ARBA00022833"/>
    </source>
</evidence>
<protein>
    <recommendedName>
        <fullName evidence="7">Zn(2)-C6 fungal-type domain-containing protein</fullName>
    </recommendedName>
</protein>
<dbReference type="GO" id="GO:0003677">
    <property type="term" value="F:DNA binding"/>
    <property type="evidence" value="ECO:0007669"/>
    <property type="project" value="UniProtKB-KW"/>
</dbReference>
<dbReference type="PANTHER" id="PTHR46910:SF3">
    <property type="entry name" value="HALOTOLERANCE PROTEIN 9-RELATED"/>
    <property type="match status" value="1"/>
</dbReference>
<dbReference type="GO" id="GO:0045944">
    <property type="term" value="P:positive regulation of transcription by RNA polymerase II"/>
    <property type="evidence" value="ECO:0007669"/>
    <property type="project" value="UniProtKB-ARBA"/>
</dbReference>
<gene>
    <name evidence="8" type="ORF">DAKH74_048880</name>
</gene>
<evidence type="ECO:0000313" key="8">
    <source>
        <dbReference type="EMBL" id="GMM58272.1"/>
    </source>
</evidence>
<dbReference type="CDD" id="cd00067">
    <property type="entry name" value="GAL4"/>
    <property type="match status" value="1"/>
</dbReference>
<dbReference type="InterPro" id="IPR007219">
    <property type="entry name" value="XnlR_reg_dom"/>
</dbReference>
<evidence type="ECO:0000256" key="6">
    <source>
        <dbReference type="SAM" id="MobiDB-lite"/>
    </source>
</evidence>
<dbReference type="InterPro" id="IPR036864">
    <property type="entry name" value="Zn2-C6_fun-type_DNA-bd_sf"/>
</dbReference>
<dbReference type="GO" id="GO:0006351">
    <property type="term" value="P:DNA-templated transcription"/>
    <property type="evidence" value="ECO:0007669"/>
    <property type="project" value="InterPro"/>
</dbReference>
<evidence type="ECO:0000256" key="4">
    <source>
        <dbReference type="ARBA" id="ARBA00023125"/>
    </source>
</evidence>
<dbReference type="Pfam" id="PF00172">
    <property type="entry name" value="Zn_clus"/>
    <property type="match status" value="1"/>
</dbReference>
<dbReference type="CDD" id="cd12148">
    <property type="entry name" value="fungal_TF_MHR"/>
    <property type="match status" value="1"/>
</dbReference>
<comment type="subcellular location">
    <subcellularLocation>
        <location evidence="1">Nucleus</location>
    </subcellularLocation>
</comment>
<dbReference type="PANTHER" id="PTHR46910">
    <property type="entry name" value="TRANSCRIPTION FACTOR PDR1"/>
    <property type="match status" value="1"/>
</dbReference>
<dbReference type="EMBL" id="BTGD01000024">
    <property type="protein sequence ID" value="GMM58272.1"/>
    <property type="molecule type" value="Genomic_DNA"/>
</dbReference>
<dbReference type="GO" id="GO:0005634">
    <property type="term" value="C:nucleus"/>
    <property type="evidence" value="ECO:0007669"/>
    <property type="project" value="UniProtKB-SubCell"/>
</dbReference>
<sequence>MSEGRVSKNKRKIRRVSKACNTCRTRKIKCNGVKPCVSCVQAGLECDFEDNGVVKPSLFKEEDDIRKDLRTLTTCVNTLTKLNSINPQKLNPVVDELNSKLNEFRNDLRVMLEKNKIRSYDSQLSIETEIPDANPIRFNRFNYVNTEDEDVKPVINPYFGMYSPLILITHQGFAWMFRKLFMSNISQPEVKTTFYLYLKFFDLSTYCTVYSRKYNVAPLESYKDEFMDKDIACTSQEIVNHIFASLARNLAIPEGTIPEMKPDDSIGILRQLNEIAPALAASADIEGLSSIQIQETFKTCKFINVLFTNTRYNIFRLRAKDLDIIDPLLTYMEKFHSTEESYALRDLVWLAVDIANFHNLGRWEHYVGMDEETADFHRRLWYRCLVWDRWAAVITGAPFLIDETMNLCLLPKSLMALGLTETMDCAMLLDTIHFSEISDDQAFVDAANLILAALITRYFRSILFNHQFTDYRVLSNKYSSFESSLHDLLNEIEQVTGMFSDLDAKVKPYINDFSYNNPRFETYMNIQYCRVEMYNTIESVLTRFSNSPRAHDKKLINQLILKHRYDVFTLSANGLRMLSGARTFISNMKCMHLTTMFFMHLILYSIDNPAFKMVNEIATICRIIINERACSRSSERVRGDDGTEEIDVMREGPNLPLYFAYVFARIFLEIYIDKRHITADYLIGEVGKVDEQSGQMCRDILDVNSSCYEVLLSDNIPMYAQRKKVLEDVNKMTQSRFMDDFTPPPSGGSSLSQSQRTDSQTIINEPPQLTTLDDFLQLDAFNEIYEALWGDLLDSSPEGTF</sequence>
<dbReference type="Gene3D" id="4.10.240.10">
    <property type="entry name" value="Zn(2)-C6 fungal-type DNA-binding domain"/>
    <property type="match status" value="1"/>
</dbReference>
<dbReference type="GO" id="GO:0000981">
    <property type="term" value="F:DNA-binding transcription factor activity, RNA polymerase II-specific"/>
    <property type="evidence" value="ECO:0007669"/>
    <property type="project" value="InterPro"/>
</dbReference>
<dbReference type="PROSITE" id="PS50048">
    <property type="entry name" value="ZN2_CY6_FUNGAL_2"/>
    <property type="match status" value="1"/>
</dbReference>
<dbReference type="Pfam" id="PF04082">
    <property type="entry name" value="Fungal_trans"/>
    <property type="match status" value="1"/>
</dbReference>
<keyword evidence="5" id="KW-0539">Nucleus</keyword>
<organism evidence="8 9">
    <name type="scientific">Maudiozyma humilis</name>
    <name type="common">Sour dough yeast</name>
    <name type="synonym">Kazachstania humilis</name>
    <dbReference type="NCBI Taxonomy" id="51915"/>
    <lineage>
        <taxon>Eukaryota</taxon>
        <taxon>Fungi</taxon>
        <taxon>Dikarya</taxon>
        <taxon>Ascomycota</taxon>
        <taxon>Saccharomycotina</taxon>
        <taxon>Saccharomycetes</taxon>
        <taxon>Saccharomycetales</taxon>
        <taxon>Saccharomycetaceae</taxon>
        <taxon>Maudiozyma</taxon>
    </lineage>
</organism>
<dbReference type="SMART" id="SM00066">
    <property type="entry name" value="GAL4"/>
    <property type="match status" value="1"/>
</dbReference>
<evidence type="ECO:0000256" key="5">
    <source>
        <dbReference type="ARBA" id="ARBA00023242"/>
    </source>
</evidence>
<dbReference type="PROSITE" id="PS00463">
    <property type="entry name" value="ZN2_CY6_FUNGAL_1"/>
    <property type="match status" value="1"/>
</dbReference>
<dbReference type="SUPFAM" id="SSF57701">
    <property type="entry name" value="Zn2/Cys6 DNA-binding domain"/>
    <property type="match status" value="1"/>
</dbReference>
<dbReference type="Proteomes" id="UP001377567">
    <property type="component" value="Unassembled WGS sequence"/>
</dbReference>
<proteinExistence type="predicted"/>
<dbReference type="InterPro" id="IPR001138">
    <property type="entry name" value="Zn2Cys6_DnaBD"/>
</dbReference>
<keyword evidence="3" id="KW-0862">Zinc</keyword>
<feature type="region of interest" description="Disordered" evidence="6">
    <location>
        <begin position="736"/>
        <end position="759"/>
    </location>
</feature>
<evidence type="ECO:0000259" key="7">
    <source>
        <dbReference type="PROSITE" id="PS50048"/>
    </source>
</evidence>
<comment type="caution">
    <text evidence="8">The sequence shown here is derived from an EMBL/GenBank/DDBJ whole genome shotgun (WGS) entry which is preliminary data.</text>
</comment>
<dbReference type="GO" id="GO:0008270">
    <property type="term" value="F:zinc ion binding"/>
    <property type="evidence" value="ECO:0007669"/>
    <property type="project" value="InterPro"/>
</dbReference>
<accession>A0AAV5S4W2</accession>
<keyword evidence="2" id="KW-0479">Metal-binding</keyword>
<evidence type="ECO:0000313" key="9">
    <source>
        <dbReference type="Proteomes" id="UP001377567"/>
    </source>
</evidence>
<keyword evidence="4" id="KW-0238">DNA-binding</keyword>
<keyword evidence="9" id="KW-1185">Reference proteome</keyword>
<dbReference type="AlphaFoldDB" id="A0AAV5S4W2"/>
<reference evidence="8 9" key="1">
    <citation type="journal article" date="2023" name="Elife">
        <title>Identification of key yeast species and microbe-microbe interactions impacting larval growth of Drosophila in the wild.</title>
        <authorList>
            <person name="Mure A."/>
            <person name="Sugiura Y."/>
            <person name="Maeda R."/>
            <person name="Honda K."/>
            <person name="Sakurai N."/>
            <person name="Takahashi Y."/>
            <person name="Watada M."/>
            <person name="Katoh T."/>
            <person name="Gotoh A."/>
            <person name="Gotoh Y."/>
            <person name="Taniguchi I."/>
            <person name="Nakamura K."/>
            <person name="Hayashi T."/>
            <person name="Katayama T."/>
            <person name="Uemura T."/>
            <person name="Hattori Y."/>
        </authorList>
    </citation>
    <scope>NUCLEOTIDE SEQUENCE [LARGE SCALE GENOMIC DNA]</scope>
    <source>
        <strain evidence="8 9">KH-74</strain>
    </source>
</reference>
<name>A0AAV5S4W2_MAUHU</name>